<organism evidence="3 4">
    <name type="scientific">Helicobacter gastrofelis</name>
    <dbReference type="NCBI Taxonomy" id="2849642"/>
    <lineage>
        <taxon>Bacteria</taxon>
        <taxon>Pseudomonadati</taxon>
        <taxon>Campylobacterota</taxon>
        <taxon>Epsilonproteobacteria</taxon>
        <taxon>Campylobacterales</taxon>
        <taxon>Helicobacteraceae</taxon>
        <taxon>Helicobacter</taxon>
    </lineage>
</organism>
<sequence length="165" mass="18694">MGALEARGQRKIVPKNPPKKRFLGKLEVSCVGLGVQNMGRKYDTTTPYRPEMITVIRRAFEEGVTFFDTAEAYGPFESERILGEAIAPFRKQVVVATKFDWNIDQKTGKRLPGLNSDPKHIKIVVHNMLKRLRTDYIDLLYQHRVDPQVPIEDVAGAVGDLMNLV</sequence>
<evidence type="ECO:0000313" key="4">
    <source>
        <dbReference type="Proteomes" id="UP000826146"/>
    </source>
</evidence>
<dbReference type="InterPro" id="IPR023210">
    <property type="entry name" value="NADP_OxRdtase_dom"/>
</dbReference>
<proteinExistence type="predicted"/>
<evidence type="ECO:0000313" key="3">
    <source>
        <dbReference type="EMBL" id="BCZ19484.1"/>
    </source>
</evidence>
<evidence type="ECO:0000256" key="1">
    <source>
        <dbReference type="ARBA" id="ARBA00023002"/>
    </source>
</evidence>
<protein>
    <recommendedName>
        <fullName evidence="2">NADP-dependent oxidoreductase domain-containing protein</fullName>
    </recommendedName>
</protein>
<gene>
    <name evidence="3" type="ORF">NHP190012_11260</name>
</gene>
<keyword evidence="4" id="KW-1185">Reference proteome</keyword>
<dbReference type="EMBL" id="AP024819">
    <property type="protein sequence ID" value="BCZ19484.1"/>
    <property type="molecule type" value="Genomic_DNA"/>
</dbReference>
<evidence type="ECO:0000259" key="2">
    <source>
        <dbReference type="Pfam" id="PF00248"/>
    </source>
</evidence>
<keyword evidence="1" id="KW-0560">Oxidoreductase</keyword>
<dbReference type="InterPro" id="IPR036812">
    <property type="entry name" value="NAD(P)_OxRdtase_dom_sf"/>
</dbReference>
<reference evidence="3 4" key="1">
    <citation type="submission" date="2021-07" db="EMBL/GenBank/DDBJ databases">
        <title>Novel Helicobacter sp. Isolated from a cat.</title>
        <authorList>
            <person name="Rimbara E."/>
            <person name="Suzuki M."/>
        </authorList>
    </citation>
    <scope>NUCLEOTIDE SEQUENCE [LARGE SCALE GENOMIC DNA]</scope>
    <source>
        <strain evidence="4">NHP19-012</strain>
    </source>
</reference>
<dbReference type="InterPro" id="IPR050791">
    <property type="entry name" value="Aldo-Keto_reductase"/>
</dbReference>
<dbReference type="PANTHER" id="PTHR43625">
    <property type="entry name" value="AFLATOXIN B1 ALDEHYDE REDUCTASE"/>
    <property type="match status" value="1"/>
</dbReference>
<feature type="domain" description="NADP-dependent oxidoreductase" evidence="2">
    <location>
        <begin position="31"/>
        <end position="161"/>
    </location>
</feature>
<accession>A0ABN6I9Y0</accession>
<dbReference type="Gene3D" id="3.20.20.100">
    <property type="entry name" value="NADP-dependent oxidoreductase domain"/>
    <property type="match status" value="1"/>
</dbReference>
<dbReference type="Pfam" id="PF00248">
    <property type="entry name" value="Aldo_ket_red"/>
    <property type="match status" value="1"/>
</dbReference>
<dbReference type="Proteomes" id="UP000826146">
    <property type="component" value="Chromosome"/>
</dbReference>
<dbReference type="PANTHER" id="PTHR43625:SF77">
    <property type="entry name" value="ALDO-KETO REDUCTASE"/>
    <property type="match status" value="1"/>
</dbReference>
<dbReference type="SUPFAM" id="SSF51430">
    <property type="entry name" value="NAD(P)-linked oxidoreductase"/>
    <property type="match status" value="1"/>
</dbReference>
<name>A0ABN6I9Y0_9HELI</name>